<protein>
    <submittedName>
        <fullName evidence="2">Uncharacterized protein</fullName>
    </submittedName>
</protein>
<sequence>MPSISQHFPFSALLRRRSPRPAQPSAPPDPPREPTPLPMLAPIPEPELHWAEPHPAPLLREQVAVLEAERALAALHGLDRDGAYAEDLQAELAAAKAAYVGTAVIELAVLRAELNGRLQG</sequence>
<feature type="region of interest" description="Disordered" evidence="1">
    <location>
        <begin position="1"/>
        <end position="43"/>
    </location>
</feature>
<name>A0ABY5PH92_9ACTN</name>
<dbReference type="Proteomes" id="UP001058860">
    <property type="component" value="Chromosome"/>
</dbReference>
<organism evidence="2 3">
    <name type="scientific">Svornostia abyssi</name>
    <dbReference type="NCBI Taxonomy" id="2898438"/>
    <lineage>
        <taxon>Bacteria</taxon>
        <taxon>Bacillati</taxon>
        <taxon>Actinomycetota</taxon>
        <taxon>Thermoleophilia</taxon>
        <taxon>Solirubrobacterales</taxon>
        <taxon>Baekduiaceae</taxon>
        <taxon>Svornostia</taxon>
    </lineage>
</organism>
<dbReference type="RefSeq" id="WP_353864545.1">
    <property type="nucleotide sequence ID" value="NZ_CP088295.1"/>
</dbReference>
<keyword evidence="3" id="KW-1185">Reference proteome</keyword>
<evidence type="ECO:0000313" key="2">
    <source>
        <dbReference type="EMBL" id="UUY04049.1"/>
    </source>
</evidence>
<reference evidence="3" key="1">
    <citation type="submission" date="2021-11" db="EMBL/GenBank/DDBJ databases">
        <title>Cultivation dependent microbiological survey of springs from the worlds oldest radium mine currently devoted to the extraction of radon-saturated water.</title>
        <authorList>
            <person name="Kapinusova G."/>
            <person name="Smrhova T."/>
            <person name="Strejcek M."/>
            <person name="Suman J."/>
            <person name="Jani K."/>
            <person name="Pajer P."/>
            <person name="Uhlik O."/>
        </authorList>
    </citation>
    <scope>NUCLEOTIDE SEQUENCE [LARGE SCALE GENOMIC DNA]</scope>
    <source>
        <strain evidence="3">J379</strain>
    </source>
</reference>
<feature type="compositionally biased region" description="Pro residues" evidence="1">
    <location>
        <begin position="21"/>
        <end position="43"/>
    </location>
</feature>
<dbReference type="EMBL" id="CP088295">
    <property type="protein sequence ID" value="UUY04049.1"/>
    <property type="molecule type" value="Genomic_DNA"/>
</dbReference>
<proteinExistence type="predicted"/>
<gene>
    <name evidence="2" type="ORF">LRS13_00530</name>
</gene>
<evidence type="ECO:0000313" key="3">
    <source>
        <dbReference type="Proteomes" id="UP001058860"/>
    </source>
</evidence>
<accession>A0ABY5PH92</accession>
<evidence type="ECO:0000256" key="1">
    <source>
        <dbReference type="SAM" id="MobiDB-lite"/>
    </source>
</evidence>